<evidence type="ECO:0000259" key="4">
    <source>
        <dbReference type="Pfam" id="PF21365"/>
    </source>
</evidence>
<evidence type="ECO:0000256" key="1">
    <source>
        <dbReference type="ARBA" id="ARBA00007806"/>
    </source>
</evidence>
<comment type="similarity">
    <text evidence="1 2">Belongs to the glycosyl hydrolase 31 family.</text>
</comment>
<comment type="caution">
    <text evidence="5">The sequence shown here is derived from an EMBL/GenBank/DDBJ whole genome shotgun (WGS) entry which is preliminary data.</text>
</comment>
<evidence type="ECO:0008006" key="7">
    <source>
        <dbReference type="Google" id="ProtNLM"/>
    </source>
</evidence>
<name>A0A0F8VVW5_9EURO</name>
<dbReference type="CDD" id="cd06595">
    <property type="entry name" value="GH31_u1"/>
    <property type="match status" value="1"/>
</dbReference>
<dbReference type="InterPro" id="IPR017853">
    <property type="entry name" value="GH"/>
</dbReference>
<accession>A0A0F8VVW5</accession>
<evidence type="ECO:0000259" key="3">
    <source>
        <dbReference type="Pfam" id="PF01055"/>
    </source>
</evidence>
<dbReference type="STRING" id="308745.A0A0F8VVW5"/>
<dbReference type="InterPro" id="IPR013780">
    <property type="entry name" value="Glyco_hydro_b"/>
</dbReference>
<organism evidence="5 6">
    <name type="scientific">Aspergillus rambellii</name>
    <dbReference type="NCBI Taxonomy" id="308745"/>
    <lineage>
        <taxon>Eukaryota</taxon>
        <taxon>Fungi</taxon>
        <taxon>Dikarya</taxon>
        <taxon>Ascomycota</taxon>
        <taxon>Pezizomycotina</taxon>
        <taxon>Eurotiomycetes</taxon>
        <taxon>Eurotiomycetidae</taxon>
        <taxon>Eurotiales</taxon>
        <taxon>Aspergillaceae</taxon>
        <taxon>Aspergillus</taxon>
        <taxon>Aspergillus subgen. Nidulantes</taxon>
    </lineage>
</organism>
<dbReference type="Proteomes" id="UP000034291">
    <property type="component" value="Unassembled WGS sequence"/>
</dbReference>
<gene>
    <name evidence="5" type="ORF">ARAM_002293</name>
</gene>
<dbReference type="GO" id="GO:0005975">
    <property type="term" value="P:carbohydrate metabolic process"/>
    <property type="evidence" value="ECO:0007669"/>
    <property type="project" value="InterPro"/>
</dbReference>
<dbReference type="Gene3D" id="3.40.630.30">
    <property type="match status" value="1"/>
</dbReference>
<keyword evidence="2" id="KW-0326">Glycosidase</keyword>
<dbReference type="SUPFAM" id="SSF51011">
    <property type="entry name" value="Glycosyl hydrolase domain"/>
    <property type="match status" value="1"/>
</dbReference>
<dbReference type="AlphaFoldDB" id="A0A0F8VVW5"/>
<reference evidence="5 6" key="1">
    <citation type="submission" date="2015-02" db="EMBL/GenBank/DDBJ databases">
        <title>Draft Genome Sequences of Two Closely-Related Aflatoxigenic Aspergillus Species Obtained from the Cote d'Ivoire.</title>
        <authorList>
            <person name="Moore G.G."/>
            <person name="Beltz S.B."/>
            <person name="Mack B.M."/>
        </authorList>
    </citation>
    <scope>NUCLEOTIDE SEQUENCE [LARGE SCALE GENOMIC DNA]</scope>
    <source>
        <strain evidence="5 6">SRRC1468</strain>
    </source>
</reference>
<dbReference type="EMBL" id="JZBS01000003">
    <property type="protein sequence ID" value="KKK27386.1"/>
    <property type="molecule type" value="Genomic_DNA"/>
</dbReference>
<keyword evidence="6" id="KW-1185">Reference proteome</keyword>
<dbReference type="SUPFAM" id="SSF51445">
    <property type="entry name" value="(Trans)glycosidases"/>
    <property type="match status" value="1"/>
</dbReference>
<dbReference type="Pfam" id="PF21365">
    <property type="entry name" value="Glyco_hydro_31_3rd"/>
    <property type="match status" value="1"/>
</dbReference>
<dbReference type="Gene3D" id="3.20.20.80">
    <property type="entry name" value="Glycosidases"/>
    <property type="match status" value="1"/>
</dbReference>
<evidence type="ECO:0000313" key="5">
    <source>
        <dbReference type="EMBL" id="KKK27386.1"/>
    </source>
</evidence>
<dbReference type="OrthoDB" id="1334205at2759"/>
<dbReference type="CDD" id="cd04301">
    <property type="entry name" value="NAT_SF"/>
    <property type="match status" value="1"/>
</dbReference>
<keyword evidence="2" id="KW-0378">Hydrolase</keyword>
<proteinExistence type="inferred from homology"/>
<dbReference type="InterPro" id="IPR051816">
    <property type="entry name" value="Glycosyl_Hydrolase_31"/>
</dbReference>
<evidence type="ECO:0000313" key="6">
    <source>
        <dbReference type="Proteomes" id="UP000034291"/>
    </source>
</evidence>
<dbReference type="Gene3D" id="2.60.40.1180">
    <property type="entry name" value="Golgi alpha-mannosidase II"/>
    <property type="match status" value="1"/>
</dbReference>
<sequence length="992" mass="113431">MEFKIEPVVPADAEEVTDVFLASFSDDFSRRLFPCTEDVRAWWIQKFAADAEQAHSQHTVSFMKMVGTVGSDQRPVIAAFALWELPKKAPVGEGTEDEHVTWPVGSDSELCDLFFEGIHKERKSAVKGQPHYYLSMLGTHPSFGRRGLSGRLLKWGLDRADEEKMEVFISASPPGRGFAWNSQVVMDKYKFPTHPTPSPGATVQGPTYRFTLLTDRLIRYEWAEHGQFEDRASTFAINREFPVPEFRWVDGEDLEIITEHFHMSYTKKKFSPESLGFQFNGKSVKYGTPWRFGTPVEFNLGGTARTLDQVNGRCDMGQGVLSKAGFAVIDDSKSMLFDGNGWVAERLPGERFDGYLFCYGRDYKAAMKAFYALSGKQPILPRYVFGNWWSRYYAYHQDEYIQLIDAFNQHRIPLSVAVVDMDWHYVSDDRVPHAGWTGYTWNPSLFPDPGRFRRELNERSLKITLNDHPHSGVYPYEDAYKEMSRFLGRDPDEKNPIMFDPANPKFMEAYLEILHRRLERQACDFWWIDWQQGPYSKIPGLDPLWLLNHFQYLDSGLDGKTALVFSRFAGPGSHRYPVGFSGDTIVSWASLAFQPEFTATASNIGYGWWSHDIGGHIFGGRDDELFARWVQLGVFSPIMRLHSTTSHWMSKEPWLYGQECDSVVSIYMRFRHQLIPYLYTHNVISSIEDEPLVQPLYWRYPYHKKAYEFPNQYFFGQKLMVAPIVQPRDPCTHLASVQAWLPPDKRYVDIFTGTVYDGDRELTFFRPLEGYPVLAHEGSIITLDDDCTGVQNGCFNPDVMQVLVVVGADGQACTVEDPRDSKSQKRDQAVDSEVRQYQLKYSQSEGRLTAAGVNGHWRFLFLTLTSIPPDLKVYIDGTNRTEDSTFSIQEFPQTPGLLVSCPGDYSVQYSIDVELGPNPQLDVRDHGPYLERLIMQYQTDFAVKDRLWKAISGHKLRPTSTTITTLLSFGYDEAVVGPIIELISADSRIGAC</sequence>
<evidence type="ECO:0000256" key="2">
    <source>
        <dbReference type="RuleBase" id="RU361185"/>
    </source>
</evidence>
<dbReference type="Pfam" id="PF01055">
    <property type="entry name" value="Glyco_hydro_31_2nd"/>
    <property type="match status" value="1"/>
</dbReference>
<dbReference type="InterPro" id="IPR048395">
    <property type="entry name" value="Glyco_hydro_31_C"/>
</dbReference>
<protein>
    <recommendedName>
        <fullName evidence="7">Alpha-xylosidase</fullName>
    </recommendedName>
</protein>
<feature type="domain" description="Glycosyl hydrolase family 31 C-terminal" evidence="4">
    <location>
        <begin position="690"/>
        <end position="781"/>
    </location>
</feature>
<dbReference type="GO" id="GO:0004553">
    <property type="term" value="F:hydrolase activity, hydrolyzing O-glycosyl compounds"/>
    <property type="evidence" value="ECO:0007669"/>
    <property type="project" value="InterPro"/>
</dbReference>
<dbReference type="PANTHER" id="PTHR43863">
    <property type="entry name" value="HYDROLASE, PUTATIVE (AFU_ORTHOLOGUE AFUA_1G03140)-RELATED"/>
    <property type="match status" value="1"/>
</dbReference>
<dbReference type="InterPro" id="IPR000322">
    <property type="entry name" value="Glyco_hydro_31_TIM"/>
</dbReference>
<dbReference type="PANTHER" id="PTHR43863:SF2">
    <property type="entry name" value="MALTASE-GLUCOAMYLASE"/>
    <property type="match status" value="1"/>
</dbReference>
<dbReference type="SUPFAM" id="SSF55729">
    <property type="entry name" value="Acyl-CoA N-acyltransferases (Nat)"/>
    <property type="match status" value="1"/>
</dbReference>
<dbReference type="InterPro" id="IPR016181">
    <property type="entry name" value="Acyl_CoA_acyltransferase"/>
</dbReference>
<feature type="domain" description="Glycoside hydrolase family 31 TIM barrel" evidence="3">
    <location>
        <begin position="378"/>
        <end position="680"/>
    </location>
</feature>